<dbReference type="GO" id="GO:0009306">
    <property type="term" value="P:protein secretion"/>
    <property type="evidence" value="ECO:0007669"/>
    <property type="project" value="TreeGrafter"/>
</dbReference>
<dbReference type="PANTHER" id="PTHR30332">
    <property type="entry name" value="PROBABLE GENERAL SECRETION PATHWAY PROTEIN D"/>
    <property type="match status" value="1"/>
</dbReference>
<feature type="compositionally biased region" description="Low complexity" evidence="1">
    <location>
        <begin position="443"/>
        <end position="452"/>
    </location>
</feature>
<feature type="compositionally biased region" description="Gly residues" evidence="1">
    <location>
        <begin position="428"/>
        <end position="442"/>
    </location>
</feature>
<feature type="domain" description="NolW-like" evidence="2">
    <location>
        <begin position="367"/>
        <end position="514"/>
    </location>
</feature>
<dbReference type="AlphaFoldDB" id="A0A5A7NAA1"/>
<reference evidence="4 5" key="1">
    <citation type="submission" date="2019-09" db="EMBL/GenBank/DDBJ databases">
        <title>NBRP : Genome information of microbial organism related human and environment.</title>
        <authorList>
            <person name="Hattori M."/>
            <person name="Oshima K."/>
            <person name="Inaba H."/>
            <person name="Suda W."/>
            <person name="Sakamoto M."/>
            <person name="Iino T."/>
            <person name="Kitahara M."/>
            <person name="Oshida Y."/>
            <person name="Iida T."/>
            <person name="Kudo T."/>
            <person name="Itoh T."/>
            <person name="Ohkuma M."/>
        </authorList>
    </citation>
    <scope>NUCLEOTIDE SEQUENCE [LARGE SCALE GENOMIC DNA]</scope>
    <source>
        <strain evidence="4 5">Q-1</strain>
    </source>
</reference>
<feature type="compositionally biased region" description="Low complexity" evidence="1">
    <location>
        <begin position="417"/>
        <end position="427"/>
    </location>
</feature>
<keyword evidence="5" id="KW-1185">Reference proteome</keyword>
<evidence type="ECO:0000313" key="4">
    <source>
        <dbReference type="EMBL" id="GER04654.1"/>
    </source>
</evidence>
<comment type="caution">
    <text evidence="4">The sequence shown here is derived from an EMBL/GenBank/DDBJ whole genome shotgun (WGS) entry which is preliminary data.</text>
</comment>
<feature type="region of interest" description="Disordered" evidence="1">
    <location>
        <begin position="394"/>
        <end position="481"/>
    </location>
</feature>
<gene>
    <name evidence="4" type="ORF">JCM17846_23360</name>
</gene>
<organism evidence="4 5">
    <name type="scientific">Iodidimonas nitroreducens</name>
    <dbReference type="NCBI Taxonomy" id="1236968"/>
    <lineage>
        <taxon>Bacteria</taxon>
        <taxon>Pseudomonadati</taxon>
        <taxon>Pseudomonadota</taxon>
        <taxon>Alphaproteobacteria</taxon>
        <taxon>Iodidimonadales</taxon>
        <taxon>Iodidimonadaceae</taxon>
        <taxon>Iodidimonas</taxon>
    </lineage>
</organism>
<dbReference type="Pfam" id="PF03958">
    <property type="entry name" value="Secretin_N"/>
    <property type="match status" value="2"/>
</dbReference>
<protein>
    <submittedName>
        <fullName evidence="4">Uncharacterized protein</fullName>
    </submittedName>
</protein>
<dbReference type="Proteomes" id="UP000324996">
    <property type="component" value="Unassembled WGS sequence"/>
</dbReference>
<dbReference type="PANTHER" id="PTHR30332:SF25">
    <property type="entry name" value="SECRETIN XPSD"/>
    <property type="match status" value="1"/>
</dbReference>
<name>A0A5A7NAA1_9PROT</name>
<dbReference type="RefSeq" id="WP_313981454.1">
    <property type="nucleotide sequence ID" value="NZ_BKCN01000012.1"/>
</dbReference>
<dbReference type="InterPro" id="IPR038591">
    <property type="entry name" value="NolW-like_sf"/>
</dbReference>
<proteinExistence type="predicted"/>
<evidence type="ECO:0000256" key="1">
    <source>
        <dbReference type="SAM" id="MobiDB-lite"/>
    </source>
</evidence>
<dbReference type="EMBL" id="BKCN01000012">
    <property type="protein sequence ID" value="GER04654.1"/>
    <property type="molecule type" value="Genomic_DNA"/>
</dbReference>
<dbReference type="Gene3D" id="3.30.1370.120">
    <property type="match status" value="2"/>
</dbReference>
<feature type="compositionally biased region" description="Basic and acidic residues" evidence="1">
    <location>
        <begin position="57"/>
        <end position="78"/>
    </location>
</feature>
<dbReference type="InterPro" id="IPR005644">
    <property type="entry name" value="NolW-like"/>
</dbReference>
<dbReference type="Pfam" id="PF21305">
    <property type="entry name" value="type_II_gspD_N0"/>
    <property type="match status" value="1"/>
</dbReference>
<feature type="compositionally biased region" description="Gly residues" evidence="1">
    <location>
        <begin position="453"/>
        <end position="466"/>
    </location>
</feature>
<evidence type="ECO:0000259" key="3">
    <source>
        <dbReference type="Pfam" id="PF21305"/>
    </source>
</evidence>
<accession>A0A5A7NAA1</accession>
<feature type="domain" description="NolW-like" evidence="2">
    <location>
        <begin position="222"/>
        <end position="282"/>
    </location>
</feature>
<dbReference type="InterPro" id="IPR050810">
    <property type="entry name" value="Bact_Secretion_Sys_Channel"/>
</dbReference>
<dbReference type="GO" id="GO:0015627">
    <property type="term" value="C:type II protein secretion system complex"/>
    <property type="evidence" value="ECO:0007669"/>
    <property type="project" value="TreeGrafter"/>
</dbReference>
<sequence>MCTASIERSYRSPARAFHRLVPFCLLILLAACGQDLVRGSHSNDRASPPPGLFEESEQQRSTREAYETTRIDSSDPQRDPNSLPPTEAEIYRGSGQFTNDAQNDRGQPAKDAGFAEVREREGTYSLNFANADIRKVVDAVLGEALSLPYMIDSAVSGTITARSARALPAEQVIPALEDILAINRVALVERSGVYHVVPIEATTGNAPLLSGRESVRDGFGIHIIPLQYVSADEMQVSLEPFLAPGRGLQADNARNLLLFRGPSVEANDIVALVETFDVNWLQGMSFAILPLQHADVGDVISEMEAIFAKGSEEQPGPTDGVIRLLPIERMNAVLAISRQAQYLVSAKQWAERLDRGGGTDGQRMLYVYHLKNARASEIGEVLGELFDVRTVGEGAGQSGGGLAPGRQSGGLSGTSGSGNTASSDDGSGAAGSGRGGVSGNNGGALSAAARTSTGGGGRASGAGGNSGSAFSSENGDGPRLIADDRNDAMLILATAQEFRMIESTIKRLDVSPLQVLIEQRLPRLP</sequence>
<feature type="compositionally biased region" description="Gly residues" evidence="1">
    <location>
        <begin position="394"/>
        <end position="416"/>
    </location>
</feature>
<evidence type="ECO:0000313" key="5">
    <source>
        <dbReference type="Proteomes" id="UP000324996"/>
    </source>
</evidence>
<evidence type="ECO:0000259" key="2">
    <source>
        <dbReference type="Pfam" id="PF03958"/>
    </source>
</evidence>
<feature type="region of interest" description="Disordered" evidence="1">
    <location>
        <begin position="39"/>
        <end position="89"/>
    </location>
</feature>
<feature type="domain" description="GspD-like N0" evidence="3">
    <location>
        <begin position="126"/>
        <end position="196"/>
    </location>
</feature>
<dbReference type="InterPro" id="IPR049371">
    <property type="entry name" value="GspD-like_N0"/>
</dbReference>